<keyword evidence="7" id="KW-1185">Reference proteome</keyword>
<feature type="domain" description="HTH lysR-type" evidence="5">
    <location>
        <begin position="1"/>
        <end position="53"/>
    </location>
</feature>
<dbReference type="SUPFAM" id="SSF53850">
    <property type="entry name" value="Periplasmic binding protein-like II"/>
    <property type="match status" value="1"/>
</dbReference>
<evidence type="ECO:0000313" key="7">
    <source>
        <dbReference type="Proteomes" id="UP001597110"/>
    </source>
</evidence>
<comment type="similarity">
    <text evidence="1">Belongs to the LysR transcriptional regulatory family.</text>
</comment>
<comment type="caution">
    <text evidence="6">The sequence shown here is derived from an EMBL/GenBank/DDBJ whole genome shotgun (WGS) entry which is preliminary data.</text>
</comment>
<accession>A0ABW2Y852</accession>
<dbReference type="InterPro" id="IPR036390">
    <property type="entry name" value="WH_DNA-bd_sf"/>
</dbReference>
<dbReference type="Proteomes" id="UP001597110">
    <property type="component" value="Unassembled WGS sequence"/>
</dbReference>
<protein>
    <submittedName>
        <fullName evidence="6">LysR family transcriptional regulator</fullName>
    </submittedName>
</protein>
<keyword evidence="2" id="KW-0805">Transcription regulation</keyword>
<dbReference type="CDD" id="cd08471">
    <property type="entry name" value="PBP2_CrgA_like_2"/>
    <property type="match status" value="1"/>
</dbReference>
<dbReference type="InterPro" id="IPR036388">
    <property type="entry name" value="WH-like_DNA-bd_sf"/>
</dbReference>
<dbReference type="SUPFAM" id="SSF46785">
    <property type="entry name" value="Winged helix' DNA-binding domain"/>
    <property type="match status" value="1"/>
</dbReference>
<dbReference type="InterPro" id="IPR000847">
    <property type="entry name" value="LysR_HTH_N"/>
</dbReference>
<dbReference type="PANTHER" id="PTHR30537">
    <property type="entry name" value="HTH-TYPE TRANSCRIPTIONAL REGULATOR"/>
    <property type="match status" value="1"/>
</dbReference>
<evidence type="ECO:0000313" key="6">
    <source>
        <dbReference type="EMBL" id="MFD0724720.1"/>
    </source>
</evidence>
<evidence type="ECO:0000256" key="4">
    <source>
        <dbReference type="ARBA" id="ARBA00023163"/>
    </source>
</evidence>
<dbReference type="RefSeq" id="WP_386822368.1">
    <property type="nucleotide sequence ID" value="NZ_JBHTIF010000001.1"/>
</dbReference>
<gene>
    <name evidence="6" type="ORF">ACFQ0E_03810</name>
</gene>
<keyword evidence="3" id="KW-0238">DNA-binding</keyword>
<evidence type="ECO:0000256" key="1">
    <source>
        <dbReference type="ARBA" id="ARBA00009437"/>
    </source>
</evidence>
<organism evidence="6 7">
    <name type="scientific">Lysobacter brunescens</name>
    <dbReference type="NCBI Taxonomy" id="262323"/>
    <lineage>
        <taxon>Bacteria</taxon>
        <taxon>Pseudomonadati</taxon>
        <taxon>Pseudomonadota</taxon>
        <taxon>Gammaproteobacteria</taxon>
        <taxon>Lysobacterales</taxon>
        <taxon>Lysobacteraceae</taxon>
        <taxon>Lysobacter</taxon>
    </lineage>
</organism>
<evidence type="ECO:0000259" key="5">
    <source>
        <dbReference type="PROSITE" id="PS50931"/>
    </source>
</evidence>
<keyword evidence="4" id="KW-0804">Transcription</keyword>
<dbReference type="InterPro" id="IPR058163">
    <property type="entry name" value="LysR-type_TF_proteobact-type"/>
</dbReference>
<proteinExistence type="inferred from homology"/>
<evidence type="ECO:0000256" key="2">
    <source>
        <dbReference type="ARBA" id="ARBA00023015"/>
    </source>
</evidence>
<dbReference type="Gene3D" id="1.10.10.10">
    <property type="entry name" value="Winged helix-like DNA-binding domain superfamily/Winged helix DNA-binding domain"/>
    <property type="match status" value="1"/>
</dbReference>
<dbReference type="PANTHER" id="PTHR30537:SF5">
    <property type="entry name" value="HTH-TYPE TRANSCRIPTIONAL ACTIVATOR TTDR-RELATED"/>
    <property type="match status" value="1"/>
</dbReference>
<reference evidence="7" key="1">
    <citation type="journal article" date="2019" name="Int. J. Syst. Evol. Microbiol.">
        <title>The Global Catalogue of Microorganisms (GCM) 10K type strain sequencing project: providing services to taxonomists for standard genome sequencing and annotation.</title>
        <authorList>
            <consortium name="The Broad Institute Genomics Platform"/>
            <consortium name="The Broad Institute Genome Sequencing Center for Infectious Disease"/>
            <person name="Wu L."/>
            <person name="Ma J."/>
        </authorList>
    </citation>
    <scope>NUCLEOTIDE SEQUENCE [LARGE SCALE GENOMIC DNA]</scope>
    <source>
        <strain evidence="7">CCUG 55585</strain>
    </source>
</reference>
<dbReference type="PRINTS" id="PR00039">
    <property type="entry name" value="HTHLYSR"/>
</dbReference>
<name>A0ABW2Y852_9GAMM</name>
<dbReference type="Pfam" id="PF00126">
    <property type="entry name" value="HTH_1"/>
    <property type="match status" value="1"/>
</dbReference>
<sequence>MRTLVAVADAGSFSEAAKRLGLTPPTVTRSIAALEQRLGARLFVRTTRSVRATEAGARFAEDARRLLAEMDLAQQAAAGPQGRAQGTLRVTAPVLFGEQYLMPVVREFLDLHPELTASVRLLDRVTNLVEEGLDLALRIGPPQDSGLEVVDVGEVRRMVVASPAYLEAFGRPERPQDLARHRVVVSVGASASLDWHFGEGERSQGVRVAPVLSVSTLRAAIGEAQAGWALTRILSYQVRSDLAEGRLVPVLEAFEPPPVPVCLVFPRSRIPSARLMAFVELASQRLAEALAS</sequence>
<evidence type="ECO:0000256" key="3">
    <source>
        <dbReference type="ARBA" id="ARBA00023125"/>
    </source>
</evidence>
<dbReference type="Pfam" id="PF03466">
    <property type="entry name" value="LysR_substrate"/>
    <property type="match status" value="1"/>
</dbReference>
<dbReference type="PROSITE" id="PS50931">
    <property type="entry name" value="HTH_LYSR"/>
    <property type="match status" value="1"/>
</dbReference>
<dbReference type="EMBL" id="JBHTIF010000001">
    <property type="protein sequence ID" value="MFD0724720.1"/>
    <property type="molecule type" value="Genomic_DNA"/>
</dbReference>
<dbReference type="Gene3D" id="3.40.190.290">
    <property type="match status" value="1"/>
</dbReference>
<dbReference type="InterPro" id="IPR005119">
    <property type="entry name" value="LysR_subst-bd"/>
</dbReference>